<dbReference type="EMBL" id="UGDC01000003">
    <property type="protein sequence ID" value="STJ77761.1"/>
    <property type="molecule type" value="Genomic_DNA"/>
</dbReference>
<gene>
    <name evidence="1" type="ORF">NCTC9117_00273</name>
</gene>
<proteinExistence type="predicted"/>
<evidence type="ECO:0000313" key="1">
    <source>
        <dbReference type="EMBL" id="STJ77761.1"/>
    </source>
</evidence>
<accession>A0A376Y064</accession>
<dbReference type="Proteomes" id="UP000254785">
    <property type="component" value="Unassembled WGS sequence"/>
</dbReference>
<reference evidence="1 2" key="1">
    <citation type="submission" date="2018-06" db="EMBL/GenBank/DDBJ databases">
        <authorList>
            <consortium name="Pathogen Informatics"/>
            <person name="Doyle S."/>
        </authorList>
    </citation>
    <scope>NUCLEOTIDE SEQUENCE [LARGE SCALE GENOMIC DNA]</scope>
    <source>
        <strain evidence="1 2">NCTC9117</strain>
    </source>
</reference>
<organism evidence="1 2">
    <name type="scientific">Escherichia coli</name>
    <dbReference type="NCBI Taxonomy" id="562"/>
    <lineage>
        <taxon>Bacteria</taxon>
        <taxon>Pseudomonadati</taxon>
        <taxon>Pseudomonadota</taxon>
        <taxon>Gammaproteobacteria</taxon>
        <taxon>Enterobacterales</taxon>
        <taxon>Enterobacteriaceae</taxon>
        <taxon>Escherichia</taxon>
    </lineage>
</organism>
<protein>
    <submittedName>
        <fullName evidence="1">Sodium/glutamate symporter</fullName>
    </submittedName>
</protein>
<dbReference type="AlphaFoldDB" id="A0A376Y064"/>
<sequence length="70" mass="7392">MFHLDTLATLVAATLTLLLGRKLVHSVSFLKKYTHTGTCCGWFVGGAGATSTEKKHGAGKSTLICPCAIR</sequence>
<evidence type="ECO:0000313" key="2">
    <source>
        <dbReference type="Proteomes" id="UP000254785"/>
    </source>
</evidence>
<name>A0A376Y064_ECOLX</name>